<proteinExistence type="predicted"/>
<keyword evidence="1" id="KW-0812">Transmembrane</keyword>
<feature type="transmembrane region" description="Helical" evidence="1">
    <location>
        <begin position="12"/>
        <end position="34"/>
    </location>
</feature>
<evidence type="ECO:0000256" key="1">
    <source>
        <dbReference type="SAM" id="Phobius"/>
    </source>
</evidence>
<comment type="caution">
    <text evidence="2">The sequence shown here is derived from an EMBL/GenBank/DDBJ whole genome shotgun (WGS) entry which is preliminary data.</text>
</comment>
<keyword evidence="1" id="KW-1133">Transmembrane helix</keyword>
<evidence type="ECO:0000313" key="2">
    <source>
        <dbReference type="EMBL" id="MFD0986441.1"/>
    </source>
</evidence>
<keyword evidence="3" id="KW-1185">Reference proteome</keyword>
<reference evidence="3" key="1">
    <citation type="journal article" date="2019" name="Int. J. Syst. Evol. Microbiol.">
        <title>The Global Catalogue of Microorganisms (GCM) 10K type strain sequencing project: providing services to taxonomists for standard genome sequencing and annotation.</title>
        <authorList>
            <consortium name="The Broad Institute Genomics Platform"/>
            <consortium name="The Broad Institute Genome Sequencing Center for Infectious Disease"/>
            <person name="Wu L."/>
            <person name="Ma J."/>
        </authorList>
    </citation>
    <scope>NUCLEOTIDE SEQUENCE [LARGE SCALE GENOMIC DNA]</scope>
    <source>
        <strain evidence="3">CCUG 61697</strain>
    </source>
</reference>
<dbReference type="RefSeq" id="WP_379086578.1">
    <property type="nucleotide sequence ID" value="NZ_JBHTJO010000001.1"/>
</dbReference>
<protein>
    <submittedName>
        <fullName evidence="2">TIGR02588 family protein</fullName>
    </submittedName>
</protein>
<gene>
    <name evidence="2" type="ORF">ACFQ2F_04955</name>
</gene>
<dbReference type="InterPro" id="IPR013417">
    <property type="entry name" value="CHP02588"/>
</dbReference>
<accession>A0ABW3J8P1</accession>
<evidence type="ECO:0000313" key="3">
    <source>
        <dbReference type="Proteomes" id="UP001597102"/>
    </source>
</evidence>
<dbReference type="EMBL" id="JBHTJO010000001">
    <property type="protein sequence ID" value="MFD0986441.1"/>
    <property type="molecule type" value="Genomic_DNA"/>
</dbReference>
<keyword evidence="1" id="KW-0472">Membrane</keyword>
<dbReference type="Proteomes" id="UP001597102">
    <property type="component" value="Unassembled WGS sequence"/>
</dbReference>
<name>A0ABW3J8P1_9HYPH</name>
<dbReference type="NCBIfam" id="TIGR02588">
    <property type="entry name" value="TIGR02588 family protein"/>
    <property type="match status" value="1"/>
</dbReference>
<organism evidence="2 3">
    <name type="scientific">Methyloligella solikamskensis</name>
    <dbReference type="NCBI Taxonomy" id="1177756"/>
    <lineage>
        <taxon>Bacteria</taxon>
        <taxon>Pseudomonadati</taxon>
        <taxon>Pseudomonadota</taxon>
        <taxon>Alphaproteobacteria</taxon>
        <taxon>Hyphomicrobiales</taxon>
        <taxon>Hyphomicrobiaceae</taxon>
        <taxon>Methyloligella</taxon>
    </lineage>
</organism>
<sequence length="129" mass="13814">MQQPTGTSAIEWVVAAIGTAVIVAAVAYMVWYGVARPGGPPELSIRQVSEARQVEGSYLVQVEVNNQGHSTAANVQISGALQEGGVSVEESSASIDYVPQQSKRRAYFQFTKDPADYALELRVEGMAKP</sequence>